<dbReference type="EMBL" id="NEVK01000006">
    <property type="protein sequence ID" value="OZI17922.1"/>
    <property type="molecule type" value="Genomic_DNA"/>
</dbReference>
<accession>A0A261QZU9</accession>
<evidence type="ECO:0000313" key="1">
    <source>
        <dbReference type="EMBL" id="OZI17922.1"/>
    </source>
</evidence>
<evidence type="ECO:0000313" key="2">
    <source>
        <dbReference type="Proteomes" id="UP000216947"/>
    </source>
</evidence>
<name>A0A261QZU9_9BORD</name>
<keyword evidence="2" id="KW-1185">Reference proteome</keyword>
<dbReference type="Proteomes" id="UP000216947">
    <property type="component" value="Unassembled WGS sequence"/>
</dbReference>
<protein>
    <submittedName>
        <fullName evidence="1">Uncharacterized protein</fullName>
    </submittedName>
</protein>
<comment type="caution">
    <text evidence="1">The sequence shown here is derived from an EMBL/GenBank/DDBJ whole genome shotgun (WGS) entry which is preliminary data.</text>
</comment>
<reference evidence="2" key="1">
    <citation type="submission" date="2017-05" db="EMBL/GenBank/DDBJ databases">
        <title>Complete and WGS of Bordetella genogroups.</title>
        <authorList>
            <person name="Spilker T."/>
            <person name="Lipuma J."/>
        </authorList>
    </citation>
    <scope>NUCLEOTIDE SEQUENCE [LARGE SCALE GENOMIC DNA]</scope>
    <source>
        <strain evidence="2">AU18089</strain>
    </source>
</reference>
<proteinExistence type="predicted"/>
<dbReference type="AlphaFoldDB" id="A0A261QZU9"/>
<sequence length="149" mass="14901">MANWTDISDAVLEPGKPIRSVDGIALRDNPIAMAEGAAGAPRIEQAALASNSVSTDKIVNSNVTAAKLANGSAESNWVGARTAALSVGANGTYAMLKAVSGGAGGPGATRSGGDLRYTDNNSTENGGPSGTWMLCGAQTGVPAVWKRVA</sequence>
<organism evidence="1 2">
    <name type="scientific">Bordetella genomosp. 7</name>
    <dbReference type="NCBI Taxonomy" id="1416805"/>
    <lineage>
        <taxon>Bacteria</taxon>
        <taxon>Pseudomonadati</taxon>
        <taxon>Pseudomonadota</taxon>
        <taxon>Betaproteobacteria</taxon>
        <taxon>Burkholderiales</taxon>
        <taxon>Alcaligenaceae</taxon>
        <taxon>Bordetella</taxon>
    </lineage>
</organism>
<gene>
    <name evidence="1" type="ORF">CAL19_12630</name>
</gene>